<dbReference type="InterPro" id="IPR002347">
    <property type="entry name" value="SDR_fam"/>
</dbReference>
<dbReference type="Gene3D" id="3.40.50.720">
    <property type="entry name" value="NAD(P)-binding Rossmann-like Domain"/>
    <property type="match status" value="1"/>
</dbReference>
<keyword evidence="1" id="KW-0521">NADP</keyword>
<dbReference type="STRING" id="93759.A0A1R3KR05"/>
<name>A0A1R3KR05_9ROSI</name>
<dbReference type="InterPro" id="IPR036291">
    <property type="entry name" value="NAD(P)-bd_dom_sf"/>
</dbReference>
<keyword evidence="4" id="KW-0472">Membrane</keyword>
<organism evidence="5 6">
    <name type="scientific">Corchorus olitorius</name>
    <dbReference type="NCBI Taxonomy" id="93759"/>
    <lineage>
        <taxon>Eukaryota</taxon>
        <taxon>Viridiplantae</taxon>
        <taxon>Streptophyta</taxon>
        <taxon>Embryophyta</taxon>
        <taxon>Tracheophyta</taxon>
        <taxon>Spermatophyta</taxon>
        <taxon>Magnoliopsida</taxon>
        <taxon>eudicotyledons</taxon>
        <taxon>Gunneridae</taxon>
        <taxon>Pentapetalae</taxon>
        <taxon>rosids</taxon>
        <taxon>malvids</taxon>
        <taxon>Malvales</taxon>
        <taxon>Malvaceae</taxon>
        <taxon>Grewioideae</taxon>
        <taxon>Apeibeae</taxon>
        <taxon>Corchorus</taxon>
    </lineage>
</organism>
<evidence type="ECO:0000256" key="4">
    <source>
        <dbReference type="SAM" id="Phobius"/>
    </source>
</evidence>
<protein>
    <submittedName>
        <fullName evidence="5">Uncharacterized protein</fullName>
    </submittedName>
</protein>
<feature type="transmembrane region" description="Helical" evidence="4">
    <location>
        <begin position="23"/>
        <end position="45"/>
    </location>
</feature>
<dbReference type="InterPro" id="IPR045000">
    <property type="entry name" value="TR"/>
</dbReference>
<evidence type="ECO:0000313" key="5">
    <source>
        <dbReference type="EMBL" id="OMP09458.1"/>
    </source>
</evidence>
<dbReference type="PANTHER" id="PTHR42898">
    <property type="entry name" value="TROPINONE REDUCTASE"/>
    <property type="match status" value="1"/>
</dbReference>
<dbReference type="Proteomes" id="UP000187203">
    <property type="component" value="Unassembled WGS sequence"/>
</dbReference>
<dbReference type="Pfam" id="PF00106">
    <property type="entry name" value="adh_short"/>
    <property type="match status" value="1"/>
</dbReference>
<keyword evidence="4" id="KW-1133">Transmembrane helix</keyword>
<proteinExistence type="inferred from homology"/>
<dbReference type="AlphaFoldDB" id="A0A1R3KR05"/>
<dbReference type="GO" id="GO:0016491">
    <property type="term" value="F:oxidoreductase activity"/>
    <property type="evidence" value="ECO:0007669"/>
    <property type="project" value="UniProtKB-KW"/>
</dbReference>
<evidence type="ECO:0000256" key="2">
    <source>
        <dbReference type="ARBA" id="ARBA00023002"/>
    </source>
</evidence>
<dbReference type="EMBL" id="AWUE01012357">
    <property type="protein sequence ID" value="OMP09458.1"/>
    <property type="molecule type" value="Genomic_DNA"/>
</dbReference>
<gene>
    <name evidence="5" type="ORF">COLO4_05455</name>
</gene>
<keyword evidence="4" id="KW-0812">Transmembrane</keyword>
<evidence type="ECO:0000313" key="6">
    <source>
        <dbReference type="Proteomes" id="UP000187203"/>
    </source>
</evidence>
<comment type="caution">
    <text evidence="5">The sequence shown here is derived from an EMBL/GenBank/DDBJ whole genome shotgun (WGS) entry which is preliminary data.</text>
</comment>
<sequence length="111" mass="11361">MGTNFELAYILCQLAYPLLKASAAGSIVFVSSIAIVVSVDVGFIYGEAKAGCTSCGNGTSVLKSCGRGTSVCKSYSSRTSACTSCGKAGFKSWLEFEFAACVGAGIEVDGR</sequence>
<reference evidence="6" key="1">
    <citation type="submission" date="2013-09" db="EMBL/GenBank/DDBJ databases">
        <title>Corchorus olitorius genome sequencing.</title>
        <authorList>
            <person name="Alam M."/>
            <person name="Haque M.S."/>
            <person name="Islam M.S."/>
            <person name="Emdad E.M."/>
            <person name="Islam M.M."/>
            <person name="Ahmed B."/>
            <person name="Halim A."/>
            <person name="Hossen Q.M.M."/>
            <person name="Hossain M.Z."/>
            <person name="Ahmed R."/>
            <person name="Khan M.M."/>
            <person name="Islam R."/>
            <person name="Rashid M.M."/>
            <person name="Khan S.A."/>
            <person name="Rahman M.S."/>
            <person name="Alam M."/>
            <person name="Yahiya A.S."/>
            <person name="Khan M.S."/>
            <person name="Azam M.S."/>
            <person name="Haque T."/>
            <person name="Lashkar M.Z.H."/>
            <person name="Akhand A.I."/>
            <person name="Morshed G."/>
            <person name="Roy S."/>
            <person name="Uddin K.S."/>
            <person name="Rabeya T."/>
            <person name="Hossain A.S."/>
            <person name="Chowdhury A."/>
            <person name="Snigdha A.R."/>
            <person name="Mortoza M.S."/>
            <person name="Matin S.A."/>
            <person name="Hoque S.M.E."/>
            <person name="Islam M.K."/>
            <person name="Roy D.K."/>
            <person name="Haider R."/>
            <person name="Moosa M.M."/>
            <person name="Elias S.M."/>
            <person name="Hasan A.M."/>
            <person name="Jahan S."/>
            <person name="Shafiuddin M."/>
            <person name="Mahmood N."/>
            <person name="Shommy N.S."/>
        </authorList>
    </citation>
    <scope>NUCLEOTIDE SEQUENCE [LARGE SCALE GENOMIC DNA]</scope>
    <source>
        <strain evidence="6">cv. O-4</strain>
    </source>
</reference>
<dbReference type="SUPFAM" id="SSF51735">
    <property type="entry name" value="NAD(P)-binding Rossmann-fold domains"/>
    <property type="match status" value="1"/>
</dbReference>
<evidence type="ECO:0000256" key="3">
    <source>
        <dbReference type="ARBA" id="ARBA00025714"/>
    </source>
</evidence>
<evidence type="ECO:0000256" key="1">
    <source>
        <dbReference type="ARBA" id="ARBA00022857"/>
    </source>
</evidence>
<keyword evidence="6" id="KW-1185">Reference proteome</keyword>
<accession>A0A1R3KR05</accession>
<keyword evidence="2" id="KW-0560">Oxidoreductase</keyword>
<dbReference type="PANTHER" id="PTHR42898:SF79">
    <property type="entry name" value="NAD(P)-BINDING ROSSMANN-FOLD PROTEIN"/>
    <property type="match status" value="1"/>
</dbReference>
<comment type="similarity">
    <text evidence="3">Belongs to the short-chain dehydrogenases/reductases (SDR) family. SDR65C subfamily.</text>
</comment>